<dbReference type="KEGG" id="mcoo:MCOO_14380"/>
<sequence>MTDLVGVEDLRRQAVAAAMTDATLGVHIDAYHVGTGNVSGSDSTDRSAAVYVNWVPGLIS</sequence>
<dbReference type="Proteomes" id="UP000465866">
    <property type="component" value="Chromosome"/>
</dbReference>
<accession>A0A7I7KU21</accession>
<protein>
    <submittedName>
        <fullName evidence="1">Uncharacterized protein</fullName>
    </submittedName>
</protein>
<name>A0A7I7KU21_9MYCO</name>
<keyword evidence="2" id="KW-1185">Reference proteome</keyword>
<dbReference type="AlphaFoldDB" id="A0A7I7KU21"/>
<reference evidence="1 2" key="1">
    <citation type="journal article" date="2019" name="Emerg. Microbes Infect.">
        <title>Comprehensive subspecies identification of 175 nontuberculous mycobacteria species based on 7547 genomic profiles.</title>
        <authorList>
            <person name="Matsumoto Y."/>
            <person name="Kinjo T."/>
            <person name="Motooka D."/>
            <person name="Nabeya D."/>
            <person name="Jung N."/>
            <person name="Uechi K."/>
            <person name="Horii T."/>
            <person name="Iida T."/>
            <person name="Fujita J."/>
            <person name="Nakamura S."/>
        </authorList>
    </citation>
    <scope>NUCLEOTIDE SEQUENCE [LARGE SCALE GENOMIC DNA]</scope>
    <source>
        <strain evidence="1 2">JCM 12404</strain>
    </source>
</reference>
<evidence type="ECO:0000313" key="2">
    <source>
        <dbReference type="Proteomes" id="UP000465866"/>
    </source>
</evidence>
<dbReference type="EMBL" id="AP022569">
    <property type="protein sequence ID" value="BBX45423.1"/>
    <property type="molecule type" value="Genomic_DNA"/>
</dbReference>
<evidence type="ECO:0000313" key="1">
    <source>
        <dbReference type="EMBL" id="BBX45423.1"/>
    </source>
</evidence>
<gene>
    <name evidence="1" type="ORF">MCOO_14380</name>
</gene>
<proteinExistence type="predicted"/>
<organism evidence="1 2">
    <name type="scientific">Mycobacterium cookii</name>
    <dbReference type="NCBI Taxonomy" id="1775"/>
    <lineage>
        <taxon>Bacteria</taxon>
        <taxon>Bacillati</taxon>
        <taxon>Actinomycetota</taxon>
        <taxon>Actinomycetes</taxon>
        <taxon>Mycobacteriales</taxon>
        <taxon>Mycobacteriaceae</taxon>
        <taxon>Mycobacterium</taxon>
    </lineage>
</organism>